<dbReference type="InterPro" id="IPR029903">
    <property type="entry name" value="RmlD-like-bd"/>
</dbReference>
<evidence type="ECO:0000259" key="7">
    <source>
        <dbReference type="Pfam" id="PF15908"/>
    </source>
</evidence>
<dbReference type="SUPFAM" id="SSF51735">
    <property type="entry name" value="NAD(P)-binding Rossmann-fold domains"/>
    <property type="match status" value="1"/>
</dbReference>
<dbReference type="Pfam" id="PF04321">
    <property type="entry name" value="RmlD_sub_bind"/>
    <property type="match status" value="2"/>
</dbReference>
<evidence type="ECO:0000256" key="2">
    <source>
        <dbReference type="ARBA" id="ARBA00022490"/>
    </source>
</evidence>
<keyword evidence="2" id="KW-0963">Cytoplasm</keyword>
<dbReference type="AlphaFoldDB" id="A0A444V7L7"/>
<dbReference type="InterPro" id="IPR026203">
    <property type="entry name" value="IHABP"/>
</dbReference>
<accession>A0A444V7L7</accession>
<sequence length="935" mass="107541">MTEASQVTNHSCTNGCAPAPGSYDVKITDAGSKGPVSFEKSDRFRKKKVSDADMENEMLSPASIRRTLSNGNLVTRSSQNGEKDTVIFKELKRQKALEREVRLLIQQRGDQDKKIQASEEELRKVEAKLVVAVREKTGLAASIASLERQLGDLKRANDLLKTKELSYLQITFEGQLKILQADLDASKAELAAMQDRNKSLEELQQQTTSQNEELENEVDELQSLIQESREEYKVLQGHLDAANANFQNLHLEFISNEKEYETQVKLMSAEAEEKRREMSATQEQSEKQLVEARNHLKLLTDKVEHLQKHLSTAEQDKEKLVLAQTESEKKLSDCLTELSQLHEQMEKCKQDLSESEGRLGEKEKEVVTLKDHLKNKEEELSQQIRYLNDKYQQLEEEKGKLEEESKRREAGLTSELNSLKENINEKDKGYQKLQETHAELTEVINREKELLVKLQEETLDERLQLEGELEEALEELNQLEMKELQAVEMIRHLEEENKQRDQEILQLQAQLNGKNEELERMNKTLNTDVTKLKEEHSSSLRKIGEMATEFERMLLDAQTKLAQKESELRKTEESYTVELTKLQDRIESREYKEQLKKTECQSKHMDEVELLELKTEVEKWRTLYEELYSKVKPFQQQLDAYEAEKNALLNEHGAAQVELNNLSDAYAKLLGHQNHKQKIKHVVKLKEQNHLLKQENVHVPFRRVLVTGATGLLGRAVYKEFQDNDWYTVGCGYSRARPRFEKCNLLDADAVRAMIQEFQPHVIVHCAAERRPDVVESQTDAAIQLNVSAAGNLAKEAGVSFVIYISTDYVFDGRNPPYDVNDTPNPLNLYGKTKLEGEREDPSLRGIFHFSGNEQMTKYEMACAIADAFSLPSSHLRPITETPVGSGALRPHNPQLDCSRLENLGIGHRTPFKQGIKECLWPFLHDKRWRQSVFH</sequence>
<keyword evidence="4" id="KW-0175">Coiled coil</keyword>
<dbReference type="GO" id="GO:0005540">
    <property type="term" value="F:hyaluronic acid binding"/>
    <property type="evidence" value="ECO:0007669"/>
    <property type="project" value="InterPro"/>
</dbReference>
<evidence type="ECO:0000256" key="1">
    <source>
        <dbReference type="ARBA" id="ARBA00004186"/>
    </source>
</evidence>
<organism evidence="8 9">
    <name type="scientific">Acipenser ruthenus</name>
    <name type="common">Sterlet sturgeon</name>
    <dbReference type="NCBI Taxonomy" id="7906"/>
    <lineage>
        <taxon>Eukaryota</taxon>
        <taxon>Metazoa</taxon>
        <taxon>Chordata</taxon>
        <taxon>Craniata</taxon>
        <taxon>Vertebrata</taxon>
        <taxon>Euteleostomi</taxon>
        <taxon>Actinopterygii</taxon>
        <taxon>Chondrostei</taxon>
        <taxon>Acipenseriformes</taxon>
        <taxon>Acipenseridae</taxon>
        <taxon>Acipenser</taxon>
    </lineage>
</organism>
<evidence type="ECO:0000313" key="9">
    <source>
        <dbReference type="Proteomes" id="UP000289886"/>
    </source>
</evidence>
<keyword evidence="9" id="KW-1185">Reference proteome</keyword>
<evidence type="ECO:0000259" key="6">
    <source>
        <dbReference type="Pfam" id="PF04321"/>
    </source>
</evidence>
<dbReference type="InterPro" id="IPR031794">
    <property type="entry name" value="HMMR_C"/>
</dbReference>
<dbReference type="GO" id="GO:0016020">
    <property type="term" value="C:membrane"/>
    <property type="evidence" value="ECO:0007669"/>
    <property type="project" value="TreeGrafter"/>
</dbReference>
<dbReference type="PANTHER" id="PTHR18956">
    <property type="entry name" value="HYALURONAN MEDIATED MOTILITY RECEPTOR"/>
    <property type="match status" value="1"/>
</dbReference>
<dbReference type="Gene3D" id="3.40.50.720">
    <property type="entry name" value="NAD(P)-binding Rossmann-like Domain"/>
    <property type="match status" value="2"/>
</dbReference>
<dbReference type="EMBL" id="SCEB01001626">
    <property type="protein sequence ID" value="RXM96439.1"/>
    <property type="molecule type" value="Genomic_DNA"/>
</dbReference>
<dbReference type="PANTHER" id="PTHR18956:SF6">
    <property type="entry name" value="HYALURONAN MEDIATED MOTILITY RECEPTOR"/>
    <property type="match status" value="1"/>
</dbReference>
<name>A0A444V7L7_ACIRT</name>
<reference evidence="8 9" key="1">
    <citation type="submission" date="2019-01" db="EMBL/GenBank/DDBJ databases">
        <title>Draft Genome and Complete Hox-Cluster Characterization of the Sterlet Sturgeon (Acipenser ruthenus).</title>
        <authorList>
            <person name="Wei Q."/>
        </authorList>
    </citation>
    <scope>NUCLEOTIDE SEQUENCE [LARGE SCALE GENOMIC DNA]</scope>
    <source>
        <strain evidence="8">WHYD16114868_AA</strain>
        <tissue evidence="8">Blood</tissue>
    </source>
</reference>
<gene>
    <name evidence="8" type="ORF">EOD39_15677</name>
</gene>
<evidence type="ECO:0000313" key="8">
    <source>
        <dbReference type="EMBL" id="RXM96439.1"/>
    </source>
</evidence>
<dbReference type="InterPro" id="IPR036291">
    <property type="entry name" value="NAD(P)-bd_dom_sf"/>
</dbReference>
<feature type="domain" description="RmlD-like substrate binding" evidence="6">
    <location>
        <begin position="703"/>
        <end position="839"/>
    </location>
</feature>
<evidence type="ECO:0000256" key="5">
    <source>
        <dbReference type="SAM" id="MobiDB-lite"/>
    </source>
</evidence>
<dbReference type="GO" id="GO:0005819">
    <property type="term" value="C:spindle"/>
    <property type="evidence" value="ECO:0007669"/>
    <property type="project" value="UniProtKB-SubCell"/>
</dbReference>
<evidence type="ECO:0000256" key="4">
    <source>
        <dbReference type="SAM" id="Coils"/>
    </source>
</evidence>
<protein>
    <submittedName>
        <fullName evidence="8">Methionine adenosyltransferase 2 subunit beta</fullName>
    </submittedName>
</protein>
<feature type="coiled-coil region" evidence="4">
    <location>
        <begin position="610"/>
        <end position="658"/>
    </location>
</feature>
<proteinExistence type="predicted"/>
<comment type="subcellular location">
    <subcellularLocation>
        <location evidence="1">Cytoplasm</location>
        <location evidence="1">Cytoskeleton</location>
        <location evidence="1">Spindle</location>
    </subcellularLocation>
</comment>
<feature type="region of interest" description="Disordered" evidence="5">
    <location>
        <begin position="1"/>
        <end position="54"/>
    </location>
</feature>
<feature type="coiled-coil region" evidence="4">
    <location>
        <begin position="108"/>
        <end position="574"/>
    </location>
</feature>
<feature type="domain" description="RmlD-like substrate binding" evidence="6">
    <location>
        <begin position="841"/>
        <end position="923"/>
    </location>
</feature>
<dbReference type="Proteomes" id="UP000289886">
    <property type="component" value="Unassembled WGS sequence"/>
</dbReference>
<dbReference type="GO" id="GO:0016740">
    <property type="term" value="F:transferase activity"/>
    <property type="evidence" value="ECO:0007669"/>
    <property type="project" value="UniProtKB-KW"/>
</dbReference>
<keyword evidence="8" id="KW-0808">Transferase</keyword>
<feature type="compositionally biased region" description="Polar residues" evidence="5">
    <location>
        <begin position="1"/>
        <end position="14"/>
    </location>
</feature>
<feature type="domain" description="Hyaluronan-mediated motility receptor C-terminal" evidence="7">
    <location>
        <begin position="597"/>
        <end position="695"/>
    </location>
</feature>
<evidence type="ECO:0000256" key="3">
    <source>
        <dbReference type="ARBA" id="ARBA00023212"/>
    </source>
</evidence>
<dbReference type="Pfam" id="PF15908">
    <property type="entry name" value="HMMR_C"/>
    <property type="match status" value="1"/>
</dbReference>
<dbReference type="CDD" id="cd05254">
    <property type="entry name" value="dTDP_HR_like_SDR_e"/>
    <property type="match status" value="1"/>
</dbReference>
<comment type="caution">
    <text evidence="8">The sequence shown here is derived from an EMBL/GenBank/DDBJ whole genome shotgun (WGS) entry which is preliminary data.</text>
</comment>
<dbReference type="Pfam" id="PF15905">
    <property type="entry name" value="HMMR_N"/>
    <property type="match status" value="2"/>
</dbReference>
<keyword evidence="3" id="KW-0206">Cytoskeleton</keyword>